<dbReference type="InterPro" id="IPR032282">
    <property type="entry name" value="HAGH_C"/>
</dbReference>
<evidence type="ECO:0000256" key="1">
    <source>
        <dbReference type="ARBA" id="ARBA00001623"/>
    </source>
</evidence>
<evidence type="ECO:0000256" key="8">
    <source>
        <dbReference type="ARBA" id="ARBA00022833"/>
    </source>
</evidence>
<dbReference type="GO" id="GO:0019243">
    <property type="term" value="P:methylglyoxal catabolic process to D-lactate via S-lactoyl-glutathione"/>
    <property type="evidence" value="ECO:0007669"/>
    <property type="project" value="InterPro"/>
</dbReference>
<dbReference type="SMART" id="SM00849">
    <property type="entry name" value="Lactamase_B"/>
    <property type="match status" value="1"/>
</dbReference>
<evidence type="ECO:0000256" key="5">
    <source>
        <dbReference type="ARBA" id="ARBA00011917"/>
    </source>
</evidence>
<dbReference type="InterPro" id="IPR036866">
    <property type="entry name" value="RibonucZ/Hydroxyglut_hydro"/>
</dbReference>
<organism evidence="11">
    <name type="scientific">Cotesia chilonis</name>
    <dbReference type="NCBI Taxonomy" id="89804"/>
    <lineage>
        <taxon>Eukaryota</taxon>
        <taxon>Metazoa</taxon>
        <taxon>Ecdysozoa</taxon>
        <taxon>Arthropoda</taxon>
        <taxon>Hexapoda</taxon>
        <taxon>Insecta</taxon>
        <taxon>Pterygota</taxon>
        <taxon>Neoptera</taxon>
        <taxon>Endopterygota</taxon>
        <taxon>Hymenoptera</taxon>
        <taxon>Apocrita</taxon>
        <taxon>Ichneumonoidea</taxon>
        <taxon>Braconidae</taxon>
        <taxon>Microgastrinae</taxon>
        <taxon>Cotesia</taxon>
    </lineage>
</organism>
<dbReference type="SUPFAM" id="SSF56281">
    <property type="entry name" value="Metallo-hydrolase/oxidoreductase"/>
    <property type="match status" value="1"/>
</dbReference>
<name>A0A411G7T7_9HYME</name>
<dbReference type="GO" id="GO:0004416">
    <property type="term" value="F:hydroxyacylglutathione hydrolase activity"/>
    <property type="evidence" value="ECO:0007669"/>
    <property type="project" value="UniProtKB-EC"/>
</dbReference>
<keyword evidence="8" id="KW-0862">Zinc</keyword>
<evidence type="ECO:0000256" key="2">
    <source>
        <dbReference type="ARBA" id="ARBA00001947"/>
    </source>
</evidence>
<dbReference type="CDD" id="cd07723">
    <property type="entry name" value="hydroxyacylglutathione_hydrolase_MBL-fold"/>
    <property type="match status" value="1"/>
</dbReference>
<comment type="pathway">
    <text evidence="3">Secondary metabolite metabolism; methylglyoxal degradation; (R)-lactate from methylglyoxal: step 2/2.</text>
</comment>
<dbReference type="PANTHER" id="PTHR11935">
    <property type="entry name" value="BETA LACTAMASE DOMAIN"/>
    <property type="match status" value="1"/>
</dbReference>
<dbReference type="GO" id="GO:0031123">
    <property type="term" value="P:RNA 3'-end processing"/>
    <property type="evidence" value="ECO:0007669"/>
    <property type="project" value="UniProtKB-ARBA"/>
</dbReference>
<keyword evidence="7 11" id="KW-0378">Hydrolase</keyword>
<dbReference type="InterPro" id="IPR035680">
    <property type="entry name" value="Clx_II_MBL"/>
</dbReference>
<dbReference type="InterPro" id="IPR017782">
    <property type="entry name" value="Hydroxyacylglutathione_Hdrlase"/>
</dbReference>
<evidence type="ECO:0000259" key="10">
    <source>
        <dbReference type="SMART" id="SM00849"/>
    </source>
</evidence>
<reference evidence="11" key="1">
    <citation type="submission" date="2018-05" db="EMBL/GenBank/DDBJ databases">
        <title>Proteins involved in passive avoidance of endoparasitoid Cotesia chilonis to evade its host Chilo suppressalis immune responses.</title>
        <authorList>
            <person name="Teng Z."/>
            <person name="Ye X."/>
            <person name="Wu H."/>
            <person name="Xiong S."/>
            <person name="Xu G."/>
            <person name="Fang Q."/>
            <person name="Ye G."/>
        </authorList>
    </citation>
    <scope>NUCLEOTIDE SEQUENCE</scope>
    <source>
        <tissue evidence="11">Ovary</tissue>
    </source>
</reference>
<dbReference type="HAMAP" id="MF_01374">
    <property type="entry name" value="Glyoxalase_2"/>
    <property type="match status" value="1"/>
</dbReference>
<evidence type="ECO:0000313" key="11">
    <source>
        <dbReference type="EMBL" id="QBB01961.1"/>
    </source>
</evidence>
<comment type="cofactor">
    <cofactor evidence="2">
        <name>Zn(2+)</name>
        <dbReference type="ChEBI" id="CHEBI:29105"/>
    </cofactor>
</comment>
<dbReference type="Gene3D" id="3.60.15.10">
    <property type="entry name" value="Ribonuclease Z/Hydroxyacylglutathione hydrolase-like"/>
    <property type="match status" value="1"/>
</dbReference>
<dbReference type="EMBL" id="MH366152">
    <property type="protein sequence ID" value="QBB01961.1"/>
    <property type="molecule type" value="mRNA"/>
</dbReference>
<proteinExistence type="evidence at transcript level"/>
<dbReference type="FunFam" id="3.60.15.10:FF:000019">
    <property type="entry name" value="Hydroxyacylglutathione hydrolase, mitochondrial"/>
    <property type="match status" value="1"/>
</dbReference>
<dbReference type="PANTHER" id="PTHR11935:SF94">
    <property type="entry name" value="TENZING NORGAY, ISOFORM C"/>
    <property type="match status" value="1"/>
</dbReference>
<keyword evidence="6" id="KW-0479">Metal-binding</keyword>
<comment type="catalytic activity">
    <reaction evidence="1">
        <text>an S-(2-hydroxyacyl)glutathione + H2O = a 2-hydroxy carboxylate + glutathione + H(+)</text>
        <dbReference type="Rhea" id="RHEA:21864"/>
        <dbReference type="ChEBI" id="CHEBI:15377"/>
        <dbReference type="ChEBI" id="CHEBI:15378"/>
        <dbReference type="ChEBI" id="CHEBI:57925"/>
        <dbReference type="ChEBI" id="CHEBI:58896"/>
        <dbReference type="ChEBI" id="CHEBI:71261"/>
        <dbReference type="EC" id="3.1.2.6"/>
    </reaction>
</comment>
<evidence type="ECO:0000256" key="9">
    <source>
        <dbReference type="ARBA" id="ARBA00031044"/>
    </source>
</evidence>
<dbReference type="NCBIfam" id="TIGR03413">
    <property type="entry name" value="GSH_gloB"/>
    <property type="match status" value="1"/>
</dbReference>
<dbReference type="Pfam" id="PF16123">
    <property type="entry name" value="HAGH_C"/>
    <property type="match status" value="1"/>
</dbReference>
<evidence type="ECO:0000256" key="4">
    <source>
        <dbReference type="ARBA" id="ARBA00006759"/>
    </source>
</evidence>
<dbReference type="AlphaFoldDB" id="A0A411G7T7"/>
<sequence length="323" mass="36339">MFAAWHSAAITFFNNIFLHFFKDIFNCAMTIFNFAKNSLFITKNLICQFSSYKIMSKMHSVSTLIQGQNVSIKILPALDDNFMYLIIDEKTKEAAIVDPINPSVVSSAVEEHKVNLNKILTTHHHWDHAGGNEEMCKKFPGIKVFGGDDRVNALTNKVSHDDLIDVGNLKIKCLSTPCHTSGHICYYLAGSDGDSPAVFTGDTLFIGGCGRFFEGTPQQMYTALIEILGALPEDTKVYCGHEYTCKNLLFGLKVEPNNEDIKKHLEWANNQRKKQNPTVPSTIGDEKKFNPFMRVHQKSVIDHTGTNDHISTMAKLRKEKDVF</sequence>
<dbReference type="EC" id="3.1.2.6" evidence="5"/>
<accession>A0A411G7T7</accession>
<comment type="similarity">
    <text evidence="4">Belongs to the metallo-beta-lactamase superfamily. Glyoxalase II family.</text>
</comment>
<evidence type="ECO:0000256" key="3">
    <source>
        <dbReference type="ARBA" id="ARBA00004963"/>
    </source>
</evidence>
<evidence type="ECO:0000256" key="6">
    <source>
        <dbReference type="ARBA" id="ARBA00022723"/>
    </source>
</evidence>
<feature type="domain" description="Metallo-beta-lactamase" evidence="10">
    <location>
        <begin position="80"/>
        <end position="241"/>
    </location>
</feature>
<protein>
    <recommendedName>
        <fullName evidence="5">hydroxyacylglutathione hydrolase</fullName>
        <ecNumber evidence="5">3.1.2.6</ecNumber>
    </recommendedName>
    <alternativeName>
        <fullName evidence="9">Glyoxalase II</fullName>
    </alternativeName>
</protein>
<dbReference type="GO" id="GO:0046872">
    <property type="term" value="F:metal ion binding"/>
    <property type="evidence" value="ECO:0007669"/>
    <property type="project" value="UniProtKB-KW"/>
</dbReference>
<dbReference type="Pfam" id="PF00753">
    <property type="entry name" value="Lactamase_B"/>
    <property type="match status" value="1"/>
</dbReference>
<dbReference type="InterPro" id="IPR001279">
    <property type="entry name" value="Metallo-B-lactamas"/>
</dbReference>
<evidence type="ECO:0000256" key="7">
    <source>
        <dbReference type="ARBA" id="ARBA00022801"/>
    </source>
</evidence>